<dbReference type="OrthoDB" id="2213137at2759"/>
<dbReference type="Proteomes" id="UP000886653">
    <property type="component" value="Unassembled WGS sequence"/>
</dbReference>
<organism evidence="2 3">
    <name type="scientific">Cronartium quercuum f. sp. fusiforme G11</name>
    <dbReference type="NCBI Taxonomy" id="708437"/>
    <lineage>
        <taxon>Eukaryota</taxon>
        <taxon>Fungi</taxon>
        <taxon>Dikarya</taxon>
        <taxon>Basidiomycota</taxon>
        <taxon>Pucciniomycotina</taxon>
        <taxon>Pucciniomycetes</taxon>
        <taxon>Pucciniales</taxon>
        <taxon>Coleosporiaceae</taxon>
        <taxon>Cronartium</taxon>
    </lineage>
</organism>
<dbReference type="InterPro" id="IPR036259">
    <property type="entry name" value="MFS_trans_sf"/>
</dbReference>
<evidence type="ECO:0000256" key="1">
    <source>
        <dbReference type="SAM" id="Phobius"/>
    </source>
</evidence>
<dbReference type="Gene3D" id="1.20.1250.20">
    <property type="entry name" value="MFS general substrate transporter like domains"/>
    <property type="match status" value="1"/>
</dbReference>
<dbReference type="AlphaFoldDB" id="A0A9P6T684"/>
<dbReference type="SUPFAM" id="SSF103473">
    <property type="entry name" value="MFS general substrate transporter"/>
    <property type="match status" value="1"/>
</dbReference>
<feature type="transmembrane region" description="Helical" evidence="1">
    <location>
        <begin position="69"/>
        <end position="88"/>
    </location>
</feature>
<comment type="caution">
    <text evidence="2">The sequence shown here is derived from an EMBL/GenBank/DDBJ whole genome shotgun (WGS) entry which is preliminary data.</text>
</comment>
<evidence type="ECO:0000313" key="2">
    <source>
        <dbReference type="EMBL" id="KAG0139148.1"/>
    </source>
</evidence>
<dbReference type="EMBL" id="MU167753">
    <property type="protein sequence ID" value="KAG0139148.1"/>
    <property type="molecule type" value="Genomic_DNA"/>
</dbReference>
<evidence type="ECO:0000313" key="3">
    <source>
        <dbReference type="Proteomes" id="UP000886653"/>
    </source>
</evidence>
<gene>
    <name evidence="2" type="ORF">CROQUDRAFT_102063</name>
</gene>
<evidence type="ECO:0008006" key="4">
    <source>
        <dbReference type="Google" id="ProtNLM"/>
    </source>
</evidence>
<keyword evidence="3" id="KW-1185">Reference proteome</keyword>
<sequence>MSRYFKRPITWVLLISNISQSLAFFVPLLYLPTFANTLGLTGGVYLGLFSGSSIIGQMLLGTLSDKWDVSWLIAASCLASSASIFGTWSDTEYYLLTL</sequence>
<name>A0A9P6T684_9BASI</name>
<keyword evidence="1" id="KW-0472">Membrane</keyword>
<reference evidence="2" key="1">
    <citation type="submission" date="2013-11" db="EMBL/GenBank/DDBJ databases">
        <title>Genome sequence of the fusiform rust pathogen reveals effectors for host alternation and coevolution with pine.</title>
        <authorList>
            <consortium name="DOE Joint Genome Institute"/>
            <person name="Smith K."/>
            <person name="Pendleton A."/>
            <person name="Kubisiak T."/>
            <person name="Anderson C."/>
            <person name="Salamov A."/>
            <person name="Aerts A."/>
            <person name="Riley R."/>
            <person name="Clum A."/>
            <person name="Lindquist E."/>
            <person name="Ence D."/>
            <person name="Campbell M."/>
            <person name="Kronenberg Z."/>
            <person name="Feau N."/>
            <person name="Dhillon B."/>
            <person name="Hamelin R."/>
            <person name="Burleigh J."/>
            <person name="Smith J."/>
            <person name="Yandell M."/>
            <person name="Nelson C."/>
            <person name="Grigoriev I."/>
            <person name="Davis J."/>
        </authorList>
    </citation>
    <scope>NUCLEOTIDE SEQUENCE</scope>
    <source>
        <strain evidence="2">G11</strain>
    </source>
</reference>
<protein>
    <recommendedName>
        <fullName evidence="4">MFS transporter</fullName>
    </recommendedName>
</protein>
<feature type="transmembrane region" description="Helical" evidence="1">
    <location>
        <begin position="12"/>
        <end position="31"/>
    </location>
</feature>
<feature type="transmembrane region" description="Helical" evidence="1">
    <location>
        <begin position="43"/>
        <end position="62"/>
    </location>
</feature>
<proteinExistence type="predicted"/>
<keyword evidence="1" id="KW-0812">Transmembrane</keyword>
<accession>A0A9P6T684</accession>
<keyword evidence="1" id="KW-1133">Transmembrane helix</keyword>